<evidence type="ECO:0000313" key="2">
    <source>
        <dbReference type="Proteomes" id="UP000276133"/>
    </source>
</evidence>
<protein>
    <submittedName>
        <fullName evidence="1">Uncharacterized protein</fullName>
    </submittedName>
</protein>
<reference evidence="1 2" key="1">
    <citation type="journal article" date="2018" name="Sci. Rep.">
        <title>Genomic signatures of local adaptation to the degree of environmental predictability in rotifers.</title>
        <authorList>
            <person name="Franch-Gras L."/>
            <person name="Hahn C."/>
            <person name="Garcia-Roger E.M."/>
            <person name="Carmona M.J."/>
            <person name="Serra M."/>
            <person name="Gomez A."/>
        </authorList>
    </citation>
    <scope>NUCLEOTIDE SEQUENCE [LARGE SCALE GENOMIC DNA]</scope>
    <source>
        <strain evidence="1">HYR1</strain>
    </source>
</reference>
<dbReference type="AlphaFoldDB" id="A0A3M7RXB3"/>
<dbReference type="Proteomes" id="UP000276133">
    <property type="component" value="Unassembled WGS sequence"/>
</dbReference>
<gene>
    <name evidence="1" type="ORF">BpHYR1_019161</name>
</gene>
<sequence>MNQTERNLILELYSKTSDEILNMEIILYIRENQFCLVKRYLQYIDKFFQIVELTDDSFLVDFLNIERRCIVMNCEGQMVMSMIDDLEEMD</sequence>
<dbReference type="OrthoDB" id="10168241at2759"/>
<evidence type="ECO:0000313" key="1">
    <source>
        <dbReference type="EMBL" id="RNA27985.1"/>
    </source>
</evidence>
<name>A0A3M7RXB3_BRAPC</name>
<comment type="caution">
    <text evidence="1">The sequence shown here is derived from an EMBL/GenBank/DDBJ whole genome shotgun (WGS) entry which is preliminary data.</text>
</comment>
<organism evidence="1 2">
    <name type="scientific">Brachionus plicatilis</name>
    <name type="common">Marine rotifer</name>
    <name type="synonym">Brachionus muelleri</name>
    <dbReference type="NCBI Taxonomy" id="10195"/>
    <lineage>
        <taxon>Eukaryota</taxon>
        <taxon>Metazoa</taxon>
        <taxon>Spiralia</taxon>
        <taxon>Gnathifera</taxon>
        <taxon>Rotifera</taxon>
        <taxon>Eurotatoria</taxon>
        <taxon>Monogononta</taxon>
        <taxon>Pseudotrocha</taxon>
        <taxon>Ploima</taxon>
        <taxon>Brachionidae</taxon>
        <taxon>Brachionus</taxon>
    </lineage>
</organism>
<keyword evidence="2" id="KW-1185">Reference proteome</keyword>
<proteinExistence type="predicted"/>
<accession>A0A3M7RXB3</accession>
<dbReference type="EMBL" id="REGN01002456">
    <property type="protein sequence ID" value="RNA27985.1"/>
    <property type="molecule type" value="Genomic_DNA"/>
</dbReference>